<dbReference type="CDD" id="cd02972">
    <property type="entry name" value="DsbA_family"/>
    <property type="match status" value="1"/>
</dbReference>
<proteinExistence type="predicted"/>
<feature type="signal peptide" evidence="1">
    <location>
        <begin position="1"/>
        <end position="16"/>
    </location>
</feature>
<organism evidence="3 4">
    <name type="scientific">Tsukamurella pseudospumae</name>
    <dbReference type="NCBI Taxonomy" id="239498"/>
    <lineage>
        <taxon>Bacteria</taxon>
        <taxon>Bacillati</taxon>
        <taxon>Actinomycetota</taxon>
        <taxon>Actinomycetes</taxon>
        <taxon>Mycobacteriales</taxon>
        <taxon>Tsukamurellaceae</taxon>
        <taxon>Tsukamurella</taxon>
    </lineage>
</organism>
<dbReference type="AlphaFoldDB" id="A0A137ZZL7"/>
<evidence type="ECO:0000313" key="4">
    <source>
        <dbReference type="Proteomes" id="UP000070258"/>
    </source>
</evidence>
<sequence>MLTVVAAMLLALVAVAGCSRSIAGTAVPAPSGEAGATATTGSDDGAVRVGTGGLKITVYLDFLCPACKNFETTYGADITTAVRAGRLTVEYRPVSFLDRLSASGDYSSRALQAFLEVGRGSGTDATLGFVRSMFLSQPQESGASDLTNAEIATLAGASGTGDAAVAKIRDGATGVDGKAVGAANLKLLTAAGGTGTPTVLHDGEQVSLSDPAWLTKITG</sequence>
<dbReference type="InterPro" id="IPR036249">
    <property type="entry name" value="Thioredoxin-like_sf"/>
</dbReference>
<dbReference type="Proteomes" id="UP000070258">
    <property type="component" value="Unassembled WGS sequence"/>
</dbReference>
<dbReference type="EMBL" id="LSRF01000058">
    <property type="protein sequence ID" value="KXP03643.1"/>
    <property type="molecule type" value="Genomic_DNA"/>
</dbReference>
<evidence type="ECO:0000313" key="3">
    <source>
        <dbReference type="EMBL" id="KXP03643.1"/>
    </source>
</evidence>
<comment type="caution">
    <text evidence="3">The sequence shown here is derived from an EMBL/GenBank/DDBJ whole genome shotgun (WGS) entry which is preliminary data.</text>
</comment>
<reference evidence="4" key="1">
    <citation type="submission" date="2016-02" db="EMBL/GenBank/DDBJ databases">
        <authorList>
            <person name="Wen L."/>
            <person name="He K."/>
            <person name="Yang H."/>
        </authorList>
    </citation>
    <scope>NUCLEOTIDE SEQUENCE [LARGE SCALE GENOMIC DNA]</scope>
    <source>
        <strain evidence="4">JCM 15929</strain>
    </source>
</reference>
<feature type="domain" description="Thioredoxin-like fold" evidence="2">
    <location>
        <begin position="55"/>
        <end position="211"/>
    </location>
</feature>
<accession>A0A137ZZL7</accession>
<name>A0A137ZZL7_9ACTN</name>
<feature type="chain" id="PRO_5039361081" description="Thioredoxin-like fold domain-containing protein" evidence="1">
    <location>
        <begin position="17"/>
        <end position="219"/>
    </location>
</feature>
<protein>
    <recommendedName>
        <fullName evidence="2">Thioredoxin-like fold domain-containing protein</fullName>
    </recommendedName>
</protein>
<gene>
    <name evidence="3" type="ORF">AXK60_17725</name>
</gene>
<dbReference type="STRING" id="239498.AXK60_17725"/>
<evidence type="ECO:0000256" key="1">
    <source>
        <dbReference type="SAM" id="SignalP"/>
    </source>
</evidence>
<keyword evidence="1" id="KW-0732">Signal</keyword>
<dbReference type="SUPFAM" id="SSF52833">
    <property type="entry name" value="Thioredoxin-like"/>
    <property type="match status" value="1"/>
</dbReference>
<dbReference type="Gene3D" id="3.40.30.10">
    <property type="entry name" value="Glutaredoxin"/>
    <property type="match status" value="1"/>
</dbReference>
<evidence type="ECO:0000259" key="2">
    <source>
        <dbReference type="Pfam" id="PF13462"/>
    </source>
</evidence>
<dbReference type="Pfam" id="PF13462">
    <property type="entry name" value="Thioredoxin_4"/>
    <property type="match status" value="1"/>
</dbReference>
<dbReference type="InterPro" id="IPR012336">
    <property type="entry name" value="Thioredoxin-like_fold"/>
</dbReference>